<keyword evidence="1" id="KW-0472">Membrane</keyword>
<reference evidence="5" key="1">
    <citation type="submission" date="2012-12" db="EMBL/GenBank/DDBJ databases">
        <authorList>
            <person name="Hellsten U."/>
            <person name="Grimwood J."/>
            <person name="Chapman J.A."/>
            <person name="Shapiro H."/>
            <person name="Aerts A."/>
            <person name="Otillar R.P."/>
            <person name="Terry A.Y."/>
            <person name="Boore J.L."/>
            <person name="Simakov O."/>
            <person name="Marletaz F."/>
            <person name="Cho S.-J."/>
            <person name="Edsinger-Gonzales E."/>
            <person name="Havlak P."/>
            <person name="Kuo D.-H."/>
            <person name="Larsson T."/>
            <person name="Lv J."/>
            <person name="Arendt D."/>
            <person name="Savage R."/>
            <person name="Osoegawa K."/>
            <person name="de Jong P."/>
            <person name="Lindberg D.R."/>
            <person name="Seaver E.C."/>
            <person name="Weisblat D.A."/>
            <person name="Putnam N.H."/>
            <person name="Grigoriev I.V."/>
            <person name="Rokhsar D.S."/>
        </authorList>
    </citation>
    <scope>NUCLEOTIDE SEQUENCE</scope>
</reference>
<feature type="transmembrane region" description="Helical" evidence="1">
    <location>
        <begin position="89"/>
        <end position="109"/>
    </location>
</feature>
<evidence type="ECO:0000313" key="3">
    <source>
        <dbReference type="EMBL" id="ESN92684.1"/>
    </source>
</evidence>
<evidence type="ECO:0000313" key="5">
    <source>
        <dbReference type="Proteomes" id="UP000015101"/>
    </source>
</evidence>
<accession>T1EVS6</accession>
<evidence type="ECO:0000256" key="1">
    <source>
        <dbReference type="SAM" id="Phobius"/>
    </source>
</evidence>
<reference evidence="4" key="3">
    <citation type="submission" date="2015-06" db="UniProtKB">
        <authorList>
            <consortium name="EnsemblMetazoa"/>
        </authorList>
    </citation>
    <scope>IDENTIFICATION</scope>
</reference>
<dbReference type="InterPro" id="IPR008906">
    <property type="entry name" value="HATC_C_dom"/>
</dbReference>
<dbReference type="RefSeq" id="XP_009028991.1">
    <property type="nucleotide sequence ID" value="XM_009030743.1"/>
</dbReference>
<feature type="transmembrane region" description="Helical" evidence="1">
    <location>
        <begin position="188"/>
        <end position="206"/>
    </location>
</feature>
<keyword evidence="1" id="KW-1133">Transmembrane helix</keyword>
<keyword evidence="1" id="KW-0812">Transmembrane</keyword>
<feature type="transmembrane region" description="Helical" evidence="1">
    <location>
        <begin position="22"/>
        <end position="40"/>
    </location>
</feature>
<dbReference type="HOGENOM" id="CLU_765669_0_0_1"/>
<dbReference type="GO" id="GO:0046983">
    <property type="term" value="F:protein dimerization activity"/>
    <property type="evidence" value="ECO:0007669"/>
    <property type="project" value="InterPro"/>
</dbReference>
<sequence length="362" mass="42619">MIANKFFGTASLLLSSFALYKFFYYVSGDVIFGNGSYTVLTRSCPTDIWNQFLWKFLFLAGFIVQKTNYFQKFLNYFLDIFNLEKSLRAVNLLITSSLILLNLFYGQIFKDDFFVWNHLCVEKHAELINFALRCFHITSWVLIALAILGLDVFTYVGFISVNQNDEDENYHMRLTRQKNASVSGKPNYKFPGILLVMLMFWLVPGWKTCYGIVGGNDVMLAVFYTIRNSILYGILYYTEFYTIRNSILYGILYYSILYGILYYTEFYTIRNSILYGILYYTEFYTILYYTEFYTILYYTEFNTILYCTEFYTILHYIPSTSTPKEQAFSKSGKLVDIKRNDCEIAQIEGCVCLNDWMELISK</sequence>
<feature type="domain" description="HAT C-terminal dimerisation" evidence="2">
    <location>
        <begin position="309"/>
        <end position="357"/>
    </location>
</feature>
<feature type="transmembrane region" description="Helical" evidence="1">
    <location>
        <begin position="218"/>
        <end position="235"/>
    </location>
</feature>
<dbReference type="GeneID" id="20200676"/>
<dbReference type="AlphaFoldDB" id="T1EVS6"/>
<protein>
    <recommendedName>
        <fullName evidence="2">HAT C-terminal dimerisation domain-containing protein</fullName>
    </recommendedName>
</protein>
<feature type="transmembrane region" description="Helical" evidence="1">
    <location>
        <begin position="130"/>
        <end position="150"/>
    </location>
</feature>
<dbReference type="KEGG" id="hro:HELRODRAFT_164771"/>
<dbReference type="EnsemblMetazoa" id="HelroT164771">
    <property type="protein sequence ID" value="HelroP164771"/>
    <property type="gene ID" value="HelroG164771"/>
</dbReference>
<gene>
    <name evidence="4" type="primary">20200676</name>
    <name evidence="3" type="ORF">HELRODRAFT_164771</name>
</gene>
<dbReference type="EMBL" id="AMQM01001823">
    <property type="status" value="NOT_ANNOTATED_CDS"/>
    <property type="molecule type" value="Genomic_DNA"/>
</dbReference>
<proteinExistence type="predicted"/>
<evidence type="ECO:0000259" key="2">
    <source>
        <dbReference type="Pfam" id="PF05699"/>
    </source>
</evidence>
<dbReference type="Pfam" id="PF05699">
    <property type="entry name" value="Dimer_Tnp_hAT"/>
    <property type="match status" value="1"/>
</dbReference>
<dbReference type="CTD" id="20200676"/>
<reference evidence="3 5" key="2">
    <citation type="journal article" date="2013" name="Nature">
        <title>Insights into bilaterian evolution from three spiralian genomes.</title>
        <authorList>
            <person name="Simakov O."/>
            <person name="Marletaz F."/>
            <person name="Cho S.J."/>
            <person name="Edsinger-Gonzales E."/>
            <person name="Havlak P."/>
            <person name="Hellsten U."/>
            <person name="Kuo D.H."/>
            <person name="Larsson T."/>
            <person name="Lv J."/>
            <person name="Arendt D."/>
            <person name="Savage R."/>
            <person name="Osoegawa K."/>
            <person name="de Jong P."/>
            <person name="Grimwood J."/>
            <person name="Chapman J.A."/>
            <person name="Shapiro H."/>
            <person name="Aerts A."/>
            <person name="Otillar R.P."/>
            <person name="Terry A.Y."/>
            <person name="Boore J.L."/>
            <person name="Grigoriev I.V."/>
            <person name="Lindberg D.R."/>
            <person name="Seaver E.C."/>
            <person name="Weisblat D.A."/>
            <person name="Putnam N.H."/>
            <person name="Rokhsar D.S."/>
        </authorList>
    </citation>
    <scope>NUCLEOTIDE SEQUENCE</scope>
</reference>
<organism evidence="4 5">
    <name type="scientific">Helobdella robusta</name>
    <name type="common">Californian leech</name>
    <dbReference type="NCBI Taxonomy" id="6412"/>
    <lineage>
        <taxon>Eukaryota</taxon>
        <taxon>Metazoa</taxon>
        <taxon>Spiralia</taxon>
        <taxon>Lophotrochozoa</taxon>
        <taxon>Annelida</taxon>
        <taxon>Clitellata</taxon>
        <taxon>Hirudinea</taxon>
        <taxon>Rhynchobdellida</taxon>
        <taxon>Glossiphoniidae</taxon>
        <taxon>Helobdella</taxon>
    </lineage>
</organism>
<feature type="transmembrane region" description="Helical" evidence="1">
    <location>
        <begin position="52"/>
        <end position="69"/>
    </location>
</feature>
<dbReference type="EMBL" id="KB097639">
    <property type="protein sequence ID" value="ESN92684.1"/>
    <property type="molecule type" value="Genomic_DNA"/>
</dbReference>
<name>T1EVS6_HELRO</name>
<dbReference type="InParanoid" id="T1EVS6"/>
<keyword evidence="5" id="KW-1185">Reference proteome</keyword>
<evidence type="ECO:0000313" key="4">
    <source>
        <dbReference type="EnsemblMetazoa" id="HelroP164771"/>
    </source>
</evidence>
<dbReference type="Proteomes" id="UP000015101">
    <property type="component" value="Unassembled WGS sequence"/>
</dbReference>
<feature type="transmembrane region" description="Helical" evidence="1">
    <location>
        <begin position="247"/>
        <end position="264"/>
    </location>
</feature>